<dbReference type="NCBIfam" id="TIGR00005">
    <property type="entry name" value="rluA_subfam"/>
    <property type="match status" value="1"/>
</dbReference>
<dbReference type="GeneID" id="93652732"/>
<dbReference type="Proteomes" id="UP000669133">
    <property type="component" value="Unassembled WGS sequence"/>
</dbReference>
<feature type="compositionally biased region" description="Basic and acidic residues" evidence="6">
    <location>
        <begin position="28"/>
        <end position="49"/>
    </location>
</feature>
<keyword evidence="5" id="KW-0694">RNA-binding</keyword>
<name>A0A8H7ZFM5_9ASCO</name>
<dbReference type="Gene3D" id="3.40.140.10">
    <property type="entry name" value="Cytidine Deaminase, domain 2"/>
    <property type="match status" value="1"/>
</dbReference>
<dbReference type="AlphaFoldDB" id="A0A8H7ZFM5"/>
<dbReference type="InterPro" id="IPR006145">
    <property type="entry name" value="PsdUridine_synth_RsuA/RluA"/>
</dbReference>
<keyword evidence="9" id="KW-1185">Reference proteome</keyword>
<feature type="active site" evidence="4">
    <location>
        <position position="218"/>
    </location>
</feature>
<dbReference type="InterPro" id="IPR006224">
    <property type="entry name" value="PsdUridine_synth_RluA-like_CS"/>
</dbReference>
<dbReference type="RefSeq" id="XP_067547691.1">
    <property type="nucleotide sequence ID" value="XM_067693141.1"/>
</dbReference>
<dbReference type="InterPro" id="IPR020103">
    <property type="entry name" value="PsdUridine_synth_cat_dom_sf"/>
</dbReference>
<dbReference type="EMBL" id="JAEOAQ010000005">
    <property type="protein sequence ID" value="KAG5418575.1"/>
    <property type="molecule type" value="Genomic_DNA"/>
</dbReference>
<dbReference type="GO" id="GO:0031119">
    <property type="term" value="P:tRNA pseudouridine synthesis"/>
    <property type="evidence" value="ECO:0007669"/>
    <property type="project" value="UniProtKB-ARBA"/>
</dbReference>
<comment type="caution">
    <text evidence="8">The sequence shown here is derived from an EMBL/GenBank/DDBJ whole genome shotgun (WGS) entry which is preliminary data.</text>
</comment>
<dbReference type="InterPro" id="IPR002125">
    <property type="entry name" value="CMP_dCMP_dom"/>
</dbReference>
<evidence type="ECO:0000313" key="9">
    <source>
        <dbReference type="Proteomes" id="UP000669133"/>
    </source>
</evidence>
<feature type="compositionally biased region" description="Polar residues" evidence="6">
    <location>
        <begin position="14"/>
        <end position="26"/>
    </location>
</feature>
<dbReference type="CDD" id="cd02557">
    <property type="entry name" value="PseudoU_synth_ScRIB2"/>
    <property type="match status" value="1"/>
</dbReference>
<evidence type="ECO:0000256" key="6">
    <source>
        <dbReference type="SAM" id="MobiDB-lite"/>
    </source>
</evidence>
<dbReference type="SUPFAM" id="SSF53927">
    <property type="entry name" value="Cytidine deaminase-like"/>
    <property type="match status" value="1"/>
</dbReference>
<dbReference type="PROSITE" id="PS01129">
    <property type="entry name" value="PSI_RLU"/>
    <property type="match status" value="1"/>
</dbReference>
<dbReference type="OrthoDB" id="424794at2759"/>
<evidence type="ECO:0000256" key="1">
    <source>
        <dbReference type="ARBA" id="ARBA00023235"/>
    </source>
</evidence>
<dbReference type="FunFam" id="3.30.2350.10:FF:000017">
    <property type="entry name" value="Pseudouridine synthase"/>
    <property type="match status" value="1"/>
</dbReference>
<protein>
    <recommendedName>
        <fullName evidence="3">tRNA pseudouridine(32) synthase</fullName>
        <ecNumber evidence="3">5.4.99.28</ecNumber>
    </recommendedName>
</protein>
<evidence type="ECO:0000256" key="2">
    <source>
        <dbReference type="ARBA" id="ARBA00036184"/>
    </source>
</evidence>
<dbReference type="InterPro" id="IPR016193">
    <property type="entry name" value="Cytidine_deaminase-like"/>
</dbReference>
<feature type="domain" description="CMP/dCMP-type deaminase" evidence="7">
    <location>
        <begin position="432"/>
        <end position="562"/>
    </location>
</feature>
<feature type="region of interest" description="Disordered" evidence="6">
    <location>
        <begin position="1"/>
        <end position="64"/>
    </location>
</feature>
<dbReference type="PANTHER" id="PTHR21600">
    <property type="entry name" value="MITOCHONDRIAL RNA PSEUDOURIDINE SYNTHASE"/>
    <property type="match status" value="1"/>
</dbReference>
<comment type="catalytic activity">
    <reaction evidence="2">
        <text>uridine(32) in tRNA = pseudouridine(32) in tRNA</text>
        <dbReference type="Rhea" id="RHEA:42544"/>
        <dbReference type="Rhea" id="RHEA-COMP:10107"/>
        <dbReference type="Rhea" id="RHEA-COMP:10108"/>
        <dbReference type="ChEBI" id="CHEBI:65314"/>
        <dbReference type="ChEBI" id="CHEBI:65315"/>
        <dbReference type="EC" id="5.4.99.28"/>
    </reaction>
</comment>
<dbReference type="EC" id="5.4.99.28" evidence="3"/>
<dbReference type="InterPro" id="IPR006225">
    <property type="entry name" value="PsdUridine_synth_RluC/D"/>
</dbReference>
<dbReference type="Pfam" id="PF00849">
    <property type="entry name" value="PseudoU_synth_2"/>
    <property type="match status" value="1"/>
</dbReference>
<evidence type="ECO:0000256" key="3">
    <source>
        <dbReference type="ARBA" id="ARBA00038944"/>
    </source>
</evidence>
<dbReference type="GO" id="GO:0003723">
    <property type="term" value="F:RNA binding"/>
    <property type="evidence" value="ECO:0007669"/>
    <property type="project" value="UniProtKB-KW"/>
</dbReference>
<dbReference type="FunFam" id="3.40.140.10:FF:000061">
    <property type="entry name" value="DRAP deaminase"/>
    <property type="match status" value="1"/>
</dbReference>
<dbReference type="Gene3D" id="3.30.2350.10">
    <property type="entry name" value="Pseudouridine synthase"/>
    <property type="match status" value="1"/>
</dbReference>
<dbReference type="PROSITE" id="PS51747">
    <property type="entry name" value="CYT_DCMP_DEAMINASES_2"/>
    <property type="match status" value="1"/>
</dbReference>
<dbReference type="InterPro" id="IPR050188">
    <property type="entry name" value="RluA_PseudoU_synthase"/>
</dbReference>
<evidence type="ECO:0000256" key="4">
    <source>
        <dbReference type="PIRSR" id="PIRSR606225-1"/>
    </source>
</evidence>
<gene>
    <name evidence="8" type="ORF">I9W82_004103</name>
</gene>
<dbReference type="GO" id="GO:0019239">
    <property type="term" value="F:deaminase activity"/>
    <property type="evidence" value="ECO:0007669"/>
    <property type="project" value="UniProtKB-ARBA"/>
</dbReference>
<evidence type="ECO:0000259" key="7">
    <source>
        <dbReference type="PROSITE" id="PS51747"/>
    </source>
</evidence>
<dbReference type="PANTHER" id="PTHR21600:SF40">
    <property type="entry name" value="PSEUDOURIDYLATE SYNTHASE RPUSD2"/>
    <property type="match status" value="1"/>
</dbReference>
<dbReference type="Pfam" id="PF18785">
    <property type="entry name" value="Inv-AAD"/>
    <property type="match status" value="1"/>
</dbReference>
<evidence type="ECO:0000256" key="5">
    <source>
        <dbReference type="PROSITE-ProRule" id="PRU00182"/>
    </source>
</evidence>
<keyword evidence="1" id="KW-0413">Isomerase</keyword>
<dbReference type="GO" id="GO:0016814">
    <property type="term" value="F:hydrolase activity, acting on carbon-nitrogen (but not peptide) bonds, in cyclic amidines"/>
    <property type="evidence" value="ECO:0007669"/>
    <property type="project" value="UniProtKB-ARBA"/>
</dbReference>
<sequence length="585" mass="65986">MSQNGASSGIKRTGSPSQGTNVQQKATKVRDAQGFRLRQQERDKSEKTAFDQMGGSNNSDSTLVEGKTIAEEEAEGAKYIIDGKLRRVTPYYFTYLTYCKLRWRDRTLLDIFTDEFRDRTPEAYKKAIEDGMVCINSKTANLETIVRNGDLISHRGFRREPPVNSAPIKIVYENDELLVIDKPSGIPVHPTGRYRYNTITKILQHDMGKTVHPCNRLDRLTSGLMFLGKTAQGSNDLMKQIRDRNVSKEYIARVKGEFPVNNLTIDKPLYTLSPKHTLNVVDEENGKEAVTEFKRVSFDPATNTSVVKCHPLTGRTHQIRVHLQYIGHPIANDPIYSNPYIWGDELGKDGKANYDEVIARLDTIGKTRAASSWIHPEEDGEVLSNEICPHTGLPLYTDPGFNDLELWLHAYSYKADDGSWSYKTEYPEWALENSRKFMLQALQEANKCGETQTQFNVGCVIVHNGEVLSTGHSRELEGNTHAEQCALEKYFEKTGKREVPLGTELFTTMEPCSFRLSGNLPCVQRILQTPGIKTCFVGVVEPDIFVKDNTSYKILTDSGIAYVHIPGYEDKCLEIAKKGHERIGT</sequence>
<dbReference type="GO" id="GO:0000455">
    <property type="term" value="P:enzyme-directed rRNA pseudouridine synthesis"/>
    <property type="evidence" value="ECO:0007669"/>
    <property type="project" value="TreeGrafter"/>
</dbReference>
<evidence type="ECO:0000313" key="8">
    <source>
        <dbReference type="EMBL" id="KAG5418575.1"/>
    </source>
</evidence>
<accession>A0A8H7ZFM5</accession>
<reference evidence="8 9" key="1">
    <citation type="submission" date="2020-12" db="EMBL/GenBank/DDBJ databases">
        <title>Effect of drift, selection, and recombination on the evolution of hybrid genomes in Candida yeast pathogens.</title>
        <authorList>
            <person name="Mixao V."/>
            <person name="Ksiezopolska E."/>
            <person name="Saus E."/>
            <person name="Boekhout T."/>
            <person name="Gacser A."/>
            <person name="Gabaldon T."/>
        </authorList>
    </citation>
    <scope>NUCLEOTIDE SEQUENCE [LARGE SCALE GENOMIC DNA]</scope>
    <source>
        <strain evidence="8 9">BP57</strain>
    </source>
</reference>
<proteinExistence type="predicted"/>
<organism evidence="8 9">
    <name type="scientific">Candida metapsilosis</name>
    <dbReference type="NCBI Taxonomy" id="273372"/>
    <lineage>
        <taxon>Eukaryota</taxon>
        <taxon>Fungi</taxon>
        <taxon>Dikarya</taxon>
        <taxon>Ascomycota</taxon>
        <taxon>Saccharomycotina</taxon>
        <taxon>Pichiomycetes</taxon>
        <taxon>Debaryomycetaceae</taxon>
        <taxon>Candida/Lodderomyces clade</taxon>
        <taxon>Candida</taxon>
    </lineage>
</organism>
<dbReference type="SUPFAM" id="SSF55120">
    <property type="entry name" value="Pseudouridine synthase"/>
    <property type="match status" value="1"/>
</dbReference>
<dbReference type="GO" id="GO:0160151">
    <property type="term" value="F:tRNA pseudouridine(32) synthase activity"/>
    <property type="evidence" value="ECO:0007669"/>
    <property type="project" value="UniProtKB-EC"/>
</dbReference>
<dbReference type="PROSITE" id="PS50889">
    <property type="entry name" value="S4"/>
    <property type="match status" value="1"/>
</dbReference>